<name>A0ABR3DTT0_NEUIN</name>
<proteinExistence type="predicted"/>
<comment type="caution">
    <text evidence="2">The sequence shown here is derived from an EMBL/GenBank/DDBJ whole genome shotgun (WGS) entry which is preliminary data.</text>
</comment>
<reference evidence="2 3" key="1">
    <citation type="submission" date="2023-09" db="EMBL/GenBank/DDBJ databases">
        <title>Multi-omics analysis of a traditional fermented food reveals byproduct-associated fungal strains for waste-to-food upcycling.</title>
        <authorList>
            <consortium name="Lawrence Berkeley National Laboratory"/>
            <person name="Rekdal V.M."/>
            <person name="Villalobos-Escobedo J.M."/>
            <person name="Rodriguez-Valeron N."/>
            <person name="Garcia M.O."/>
            <person name="Vasquez D.P."/>
            <person name="Damayanti I."/>
            <person name="Sorensen P.M."/>
            <person name="Baidoo E.E."/>
            <person name="De Carvalho A.C."/>
            <person name="Riley R."/>
            <person name="Lipzen A."/>
            <person name="He G."/>
            <person name="Yan M."/>
            <person name="Haridas S."/>
            <person name="Daum C."/>
            <person name="Yoshinaga Y."/>
            <person name="Ng V."/>
            <person name="Grigoriev I.V."/>
            <person name="Munk R."/>
            <person name="Nuraida L."/>
            <person name="Wijaya C.H."/>
            <person name="Morales P.-C."/>
            <person name="Keasling J.D."/>
        </authorList>
    </citation>
    <scope>NUCLEOTIDE SEQUENCE [LARGE SCALE GENOMIC DNA]</scope>
    <source>
        <strain evidence="2 3">FGSC 2613</strain>
    </source>
</reference>
<accession>A0ABR3DTT0</accession>
<feature type="chain" id="PRO_5046302601" description="Secreted protein" evidence="1">
    <location>
        <begin position="18"/>
        <end position="116"/>
    </location>
</feature>
<dbReference type="Proteomes" id="UP001451303">
    <property type="component" value="Unassembled WGS sequence"/>
</dbReference>
<evidence type="ECO:0008006" key="4">
    <source>
        <dbReference type="Google" id="ProtNLM"/>
    </source>
</evidence>
<keyword evidence="1" id="KW-0732">Signal</keyword>
<evidence type="ECO:0000313" key="3">
    <source>
        <dbReference type="Proteomes" id="UP001451303"/>
    </source>
</evidence>
<dbReference type="EMBL" id="JAVLET010000001">
    <property type="protein sequence ID" value="KAL0476065.1"/>
    <property type="molecule type" value="Genomic_DNA"/>
</dbReference>
<evidence type="ECO:0000313" key="2">
    <source>
        <dbReference type="EMBL" id="KAL0476065.1"/>
    </source>
</evidence>
<feature type="signal peptide" evidence="1">
    <location>
        <begin position="1"/>
        <end position="17"/>
    </location>
</feature>
<gene>
    <name evidence="2" type="ORF">QR685DRAFT_579150</name>
</gene>
<keyword evidence="3" id="KW-1185">Reference proteome</keyword>
<evidence type="ECO:0000256" key="1">
    <source>
        <dbReference type="SAM" id="SignalP"/>
    </source>
</evidence>
<sequence>MVLRFCVAFLRNFSVHGVVLLVFTDWESKKVFSPKLASGRPGVTSSTNHTVWVFLRQKGLVQQGRGHCTTNILRVSVFSSHMELEWEGSYLHSVNGHEDIIIIRDLRGKQKRMGTQ</sequence>
<protein>
    <recommendedName>
        <fullName evidence="4">Secreted protein</fullName>
    </recommendedName>
</protein>
<organism evidence="2 3">
    <name type="scientific">Neurospora intermedia</name>
    <dbReference type="NCBI Taxonomy" id="5142"/>
    <lineage>
        <taxon>Eukaryota</taxon>
        <taxon>Fungi</taxon>
        <taxon>Dikarya</taxon>
        <taxon>Ascomycota</taxon>
        <taxon>Pezizomycotina</taxon>
        <taxon>Sordariomycetes</taxon>
        <taxon>Sordariomycetidae</taxon>
        <taxon>Sordariales</taxon>
        <taxon>Sordariaceae</taxon>
        <taxon>Neurospora</taxon>
    </lineage>
</organism>